<evidence type="ECO:0000313" key="1">
    <source>
        <dbReference type="EMBL" id="WHZ57048.1"/>
    </source>
</evidence>
<keyword evidence="2" id="KW-1185">Reference proteome</keyword>
<reference evidence="2" key="1">
    <citation type="journal article" date="2025" name="Aquaculture">
        <title>Assessment of the bioflocculant production and safety properties of Metabacillus hrfriensis sp. nov. based on phenotypic and whole-genome sequencing analysis.</title>
        <authorList>
            <person name="Zhang R."/>
            <person name="Zhao Z."/>
            <person name="Luo L."/>
            <person name="Wang S."/>
            <person name="Guo K."/>
            <person name="Xu W."/>
        </authorList>
    </citation>
    <scope>NUCLEOTIDE SEQUENCE [LARGE SCALE GENOMIC DNA]</scope>
    <source>
        <strain evidence="2">CT-WN-B3</strain>
    </source>
</reference>
<dbReference type="Proteomes" id="UP001226091">
    <property type="component" value="Chromosome"/>
</dbReference>
<evidence type="ECO:0000313" key="2">
    <source>
        <dbReference type="Proteomes" id="UP001226091"/>
    </source>
</evidence>
<organism evidence="1 2">
    <name type="scientific">Metabacillus hrfriensis</name>
    <dbReference type="NCBI Taxonomy" id="3048891"/>
    <lineage>
        <taxon>Bacteria</taxon>
        <taxon>Bacillati</taxon>
        <taxon>Bacillota</taxon>
        <taxon>Bacilli</taxon>
        <taxon>Bacillales</taxon>
        <taxon>Bacillaceae</taxon>
        <taxon>Metabacillus</taxon>
    </lineage>
</organism>
<proteinExistence type="predicted"/>
<protein>
    <submittedName>
        <fullName evidence="1">ABC transporter substrate-binding protein</fullName>
    </submittedName>
</protein>
<dbReference type="EMBL" id="CP126116">
    <property type="protein sequence ID" value="WHZ57048.1"/>
    <property type="molecule type" value="Genomic_DNA"/>
</dbReference>
<sequence length="418" mass="46961">MKKLFKAFILTAAMTAIASGCSSQGSSGNGKTELTLFSTVTNESDQKTLTAVIKKFEDKNPDIDIKENYPADGYEGMLRVKMAANDMPDLFDTHGWAKNRYGEYTEDLSSMAWAESLDPALNPILKDDSGKVYAYPLNQAKDGITYNATLLEEYGIEPPSTFDEFMKALETIKKKSDGEVTPLWFAGSDKSAFGQFFDQFSTPLLVTDKENNFEKELLDGSFDWSNYTYLPEKLKEMFDKGLLNEDVLTAQNHQMTELMAQNKIGFIIGGGMLGPSVEELNPDVQLGVIPMPAIHEGDEQSWIGGERHTLAVWKDSKKKEEAKKFIEFISQPEIVKEIAEGTSLPPGLTNTESKNYYSEYFEKYKDIKVQPYFDRVFLPSGMWDPMGATGQELLTGTMTPKQVSNKMSEEYDRLLNQK</sequence>
<accession>A0ACD4R9A5</accession>
<name>A0ACD4R9A5_9BACI</name>
<gene>
    <name evidence="1" type="ORF">QLQ22_20670</name>
</gene>